<organism evidence="1 2">
    <name type="scientific">Liparis tanakae</name>
    <name type="common">Tanaka's snailfish</name>
    <dbReference type="NCBI Taxonomy" id="230148"/>
    <lineage>
        <taxon>Eukaryota</taxon>
        <taxon>Metazoa</taxon>
        <taxon>Chordata</taxon>
        <taxon>Craniata</taxon>
        <taxon>Vertebrata</taxon>
        <taxon>Euteleostomi</taxon>
        <taxon>Actinopterygii</taxon>
        <taxon>Neopterygii</taxon>
        <taxon>Teleostei</taxon>
        <taxon>Neoteleostei</taxon>
        <taxon>Acanthomorphata</taxon>
        <taxon>Eupercaria</taxon>
        <taxon>Perciformes</taxon>
        <taxon>Cottioidei</taxon>
        <taxon>Cottales</taxon>
        <taxon>Liparidae</taxon>
        <taxon>Liparis</taxon>
    </lineage>
</organism>
<comment type="caution">
    <text evidence="1">The sequence shown here is derived from an EMBL/GenBank/DDBJ whole genome shotgun (WGS) entry which is preliminary data.</text>
</comment>
<name>A0A4Z2G0G6_9TELE</name>
<gene>
    <name evidence="1" type="ORF">EYF80_043416</name>
</gene>
<dbReference type="EMBL" id="SRLO01000791">
    <property type="protein sequence ID" value="TNN46383.1"/>
    <property type="molecule type" value="Genomic_DNA"/>
</dbReference>
<evidence type="ECO:0000313" key="1">
    <source>
        <dbReference type="EMBL" id="TNN46383.1"/>
    </source>
</evidence>
<evidence type="ECO:0000313" key="2">
    <source>
        <dbReference type="Proteomes" id="UP000314294"/>
    </source>
</evidence>
<accession>A0A4Z2G0G6</accession>
<sequence>MVYGHTKKDTIACIHHSGVFPDAVQPISLGLGQVTERSQLRGRRSSETRVFTSRFTQEVMLKARR</sequence>
<protein>
    <submittedName>
        <fullName evidence="1">Uncharacterized protein</fullName>
    </submittedName>
</protein>
<dbReference type="AlphaFoldDB" id="A0A4Z2G0G6"/>
<proteinExistence type="predicted"/>
<dbReference type="Proteomes" id="UP000314294">
    <property type="component" value="Unassembled WGS sequence"/>
</dbReference>
<reference evidence="1 2" key="1">
    <citation type="submission" date="2019-03" db="EMBL/GenBank/DDBJ databases">
        <title>First draft genome of Liparis tanakae, snailfish: a comprehensive survey of snailfish specific genes.</title>
        <authorList>
            <person name="Kim W."/>
            <person name="Song I."/>
            <person name="Jeong J.-H."/>
            <person name="Kim D."/>
            <person name="Kim S."/>
            <person name="Ryu S."/>
            <person name="Song J.Y."/>
            <person name="Lee S.K."/>
        </authorList>
    </citation>
    <scope>NUCLEOTIDE SEQUENCE [LARGE SCALE GENOMIC DNA]</scope>
    <source>
        <tissue evidence="1">Muscle</tissue>
    </source>
</reference>
<keyword evidence="2" id="KW-1185">Reference proteome</keyword>